<evidence type="ECO:0000256" key="6">
    <source>
        <dbReference type="ARBA" id="ARBA00022989"/>
    </source>
</evidence>
<dbReference type="PANTHER" id="PTHR30472:SF25">
    <property type="entry name" value="ABC TRANSPORTER PERMEASE PROTEIN MJ0876-RELATED"/>
    <property type="match status" value="1"/>
</dbReference>
<evidence type="ECO:0000313" key="9">
    <source>
        <dbReference type="EMBL" id="SES31643.1"/>
    </source>
</evidence>
<feature type="transmembrane region" description="Helical" evidence="8">
    <location>
        <begin position="173"/>
        <end position="195"/>
    </location>
</feature>
<feature type="transmembrane region" description="Helical" evidence="8">
    <location>
        <begin position="140"/>
        <end position="161"/>
    </location>
</feature>
<evidence type="ECO:0000256" key="2">
    <source>
        <dbReference type="ARBA" id="ARBA00007935"/>
    </source>
</evidence>
<dbReference type="Gene3D" id="1.10.3470.10">
    <property type="entry name" value="ABC transporter involved in vitamin B12 uptake, BtuC"/>
    <property type="match status" value="1"/>
</dbReference>
<comment type="similarity">
    <text evidence="2">Belongs to the binding-protein-dependent transport system permease family. FecCD subfamily.</text>
</comment>
<comment type="subcellular location">
    <subcellularLocation>
        <location evidence="1">Cell membrane</location>
        <topology evidence="1">Multi-pass membrane protein</topology>
    </subcellularLocation>
</comment>
<proteinExistence type="inferred from homology"/>
<feature type="transmembrane region" description="Helical" evidence="8">
    <location>
        <begin position="215"/>
        <end position="235"/>
    </location>
</feature>
<evidence type="ECO:0000256" key="7">
    <source>
        <dbReference type="ARBA" id="ARBA00023136"/>
    </source>
</evidence>
<dbReference type="InterPro" id="IPR000522">
    <property type="entry name" value="ABC_transptr_permease_BtuC"/>
</dbReference>
<dbReference type="STRING" id="1121357.SAMN05661109_02664"/>
<evidence type="ECO:0000256" key="3">
    <source>
        <dbReference type="ARBA" id="ARBA00022448"/>
    </source>
</evidence>
<sequence length="357" mass="37893">MSARPDQATERTTHYRKQRRNWATLVVLVALLVISVVLALAVGASQVSLPTFVHAVRNGLGGRHVDSFSTADFIALQVRLPRVLMAVLVGAALAVSGRLMQIIFHNPLVSPYTLGISNGAAFGASLAIVGAAHIPWFSSTYYVVPAFAFLFAVLTMIVVYTVSLATNRSTATLLLTGVAIGYLFSAMVSGLKYVADSRELPELVFWAMGSFTGMRWTPVVVLTVVLVVALTISIVRSWDLNVAALGREEAQALGVNYRGVQVLTFTVSTLLTATAVSFSGVIGFVGLVAPHIATMLVGADARFTLPGAALIGGILLLLSDTAARTVIAPTELPVGIITSLIGVPFFLFLVIRRRKLG</sequence>
<dbReference type="EMBL" id="FOGQ01000020">
    <property type="protein sequence ID" value="SES31643.1"/>
    <property type="molecule type" value="Genomic_DNA"/>
</dbReference>
<keyword evidence="6 8" id="KW-1133">Transmembrane helix</keyword>
<dbReference type="Pfam" id="PF01032">
    <property type="entry name" value="FecCD"/>
    <property type="match status" value="1"/>
</dbReference>
<dbReference type="SUPFAM" id="SSF81345">
    <property type="entry name" value="ABC transporter involved in vitamin B12 uptake, BtuC"/>
    <property type="match status" value="1"/>
</dbReference>
<dbReference type="RefSeq" id="WP_092260921.1">
    <property type="nucleotide sequence ID" value="NZ_CP047199.1"/>
</dbReference>
<name>A0A1H9WDW3_9CORY</name>
<dbReference type="CDD" id="cd06550">
    <property type="entry name" value="TM_ABC_iron-siderophores_like"/>
    <property type="match status" value="1"/>
</dbReference>
<feature type="transmembrane region" description="Helical" evidence="8">
    <location>
        <begin position="308"/>
        <end position="327"/>
    </location>
</feature>
<dbReference type="PANTHER" id="PTHR30472">
    <property type="entry name" value="FERRIC ENTEROBACTIN TRANSPORT SYSTEM PERMEASE PROTEIN"/>
    <property type="match status" value="1"/>
</dbReference>
<keyword evidence="10" id="KW-1185">Reference proteome</keyword>
<keyword evidence="7 8" id="KW-0472">Membrane</keyword>
<evidence type="ECO:0000256" key="8">
    <source>
        <dbReference type="SAM" id="Phobius"/>
    </source>
</evidence>
<evidence type="ECO:0000256" key="1">
    <source>
        <dbReference type="ARBA" id="ARBA00004651"/>
    </source>
</evidence>
<organism evidence="9 10">
    <name type="scientific">Corynebacterium cystitidis DSM 20524</name>
    <dbReference type="NCBI Taxonomy" id="1121357"/>
    <lineage>
        <taxon>Bacteria</taxon>
        <taxon>Bacillati</taxon>
        <taxon>Actinomycetota</taxon>
        <taxon>Actinomycetes</taxon>
        <taxon>Mycobacteriales</taxon>
        <taxon>Corynebacteriaceae</taxon>
        <taxon>Corynebacterium</taxon>
    </lineage>
</organism>
<reference evidence="10" key="1">
    <citation type="submission" date="2016-10" db="EMBL/GenBank/DDBJ databases">
        <authorList>
            <person name="Varghese N."/>
            <person name="Submissions S."/>
        </authorList>
    </citation>
    <scope>NUCLEOTIDE SEQUENCE [LARGE SCALE GENOMIC DNA]</scope>
    <source>
        <strain evidence="10">DSM 20524</strain>
    </source>
</reference>
<dbReference type="AlphaFoldDB" id="A0A1H9WDW3"/>
<accession>A0A1H9WDW3</accession>
<dbReference type="GO" id="GO:0005886">
    <property type="term" value="C:plasma membrane"/>
    <property type="evidence" value="ECO:0007669"/>
    <property type="project" value="UniProtKB-SubCell"/>
</dbReference>
<feature type="transmembrane region" description="Helical" evidence="8">
    <location>
        <begin position="333"/>
        <end position="351"/>
    </location>
</feature>
<dbReference type="GO" id="GO:0022857">
    <property type="term" value="F:transmembrane transporter activity"/>
    <property type="evidence" value="ECO:0007669"/>
    <property type="project" value="InterPro"/>
</dbReference>
<evidence type="ECO:0000313" key="10">
    <source>
        <dbReference type="Proteomes" id="UP000198929"/>
    </source>
</evidence>
<feature type="transmembrane region" description="Helical" evidence="8">
    <location>
        <begin position="83"/>
        <end position="100"/>
    </location>
</feature>
<gene>
    <name evidence="9" type="ORF">SAMN05661109_02664</name>
</gene>
<keyword evidence="4" id="KW-1003">Cell membrane</keyword>
<feature type="transmembrane region" description="Helical" evidence="8">
    <location>
        <begin position="21"/>
        <end position="42"/>
    </location>
</feature>
<dbReference type="InterPro" id="IPR037294">
    <property type="entry name" value="ABC_BtuC-like"/>
</dbReference>
<keyword evidence="5 8" id="KW-0812">Transmembrane</keyword>
<dbReference type="FunFam" id="1.10.3470.10:FF:000001">
    <property type="entry name" value="Vitamin B12 ABC transporter permease BtuC"/>
    <property type="match status" value="1"/>
</dbReference>
<keyword evidence="3" id="KW-0813">Transport</keyword>
<protein>
    <submittedName>
        <fullName evidence="9">Iron complex transport system permease protein</fullName>
    </submittedName>
</protein>
<dbReference type="Proteomes" id="UP000198929">
    <property type="component" value="Unassembled WGS sequence"/>
</dbReference>
<feature type="transmembrane region" description="Helical" evidence="8">
    <location>
        <begin position="112"/>
        <end position="134"/>
    </location>
</feature>
<evidence type="ECO:0000256" key="4">
    <source>
        <dbReference type="ARBA" id="ARBA00022475"/>
    </source>
</evidence>
<evidence type="ECO:0000256" key="5">
    <source>
        <dbReference type="ARBA" id="ARBA00022692"/>
    </source>
</evidence>